<gene>
    <name evidence="2" type="primary">LOC107762925</name>
</gene>
<reference evidence="2" key="1">
    <citation type="submission" date="2025-08" db="UniProtKB">
        <authorList>
            <consortium name="RefSeq"/>
        </authorList>
    </citation>
    <scope>IDENTIFICATION</scope>
    <source>
        <tissue evidence="2">Leaf</tissue>
    </source>
</reference>
<evidence type="ECO:0000313" key="1">
    <source>
        <dbReference type="Proteomes" id="UP000790787"/>
    </source>
</evidence>
<accession>A0AC58U5A0</accession>
<dbReference type="RefSeq" id="XP_075104656.1">
    <property type="nucleotide sequence ID" value="XM_075248555.1"/>
</dbReference>
<dbReference type="Proteomes" id="UP000790787">
    <property type="component" value="Unplaced"/>
</dbReference>
<organism evidence="1 2">
    <name type="scientific">Nicotiana tabacum</name>
    <name type="common">Common tobacco</name>
    <dbReference type="NCBI Taxonomy" id="4097"/>
    <lineage>
        <taxon>Eukaryota</taxon>
        <taxon>Viridiplantae</taxon>
        <taxon>Streptophyta</taxon>
        <taxon>Embryophyta</taxon>
        <taxon>Tracheophyta</taxon>
        <taxon>Spermatophyta</taxon>
        <taxon>Magnoliopsida</taxon>
        <taxon>eudicotyledons</taxon>
        <taxon>Gunneridae</taxon>
        <taxon>Pentapetalae</taxon>
        <taxon>asterids</taxon>
        <taxon>lamiids</taxon>
        <taxon>Solanales</taxon>
        <taxon>Solanaceae</taxon>
        <taxon>Nicotianoideae</taxon>
        <taxon>Nicotianeae</taxon>
        <taxon>Nicotiana</taxon>
    </lineage>
</organism>
<proteinExistence type="predicted"/>
<protein>
    <submittedName>
        <fullName evidence="2">(-)-camphene/tricyclene synthase, chloroplastic isoform X2</fullName>
    </submittedName>
</protein>
<name>A0AC58U5A0_TOBAC</name>
<sequence>MDVAICTNVWMLHMATSKRPPSSTFLISSFSRGKPKASCLSTKTEPSPNQYSAISSSDQNPTRRSGNYQPTMWDFEYIQSIHNDYAGEKYMKRFNELKEEMKKMIMAEGSQELEKLELIDNLQRFGVSYHFKHEIMQILSNINQHTSATRDSLYVTDLKFRLLREHGFHISQDILYDFKDEQGNLKQSLCKDTKGLLQLYEASLLFDETESTFLECANKFAMSHLQNYYLKNKYNRSNQDNPTVALVGHALKLPLYWMMLRVETSWYLNIYENISNANPLLLELAKLDFNIVQATHQEDLKILSRWWKSTRLAEKLPFSRDRLVEALFFAVGIIFEPQHSYCRRTLTKVIAFVAVIDDIYDAYGTPDELEVFTNAIERWEAEAMEQLPDYMKWADLCKSYLQEARWYYNGYTPTLEEYMDNAWISVAVPMVLVHVFPLATNPVIKEAFESLSKYPDIIRWSAIIFRFADDLGISSEELRRGDVPKSIQCYMNEKGASEEEAREHIRLRIKETWKLLINTAQRENSLFSETFIGCAVNIVRTGQIIYQHGDGHGIQNFEIKNRISKLFFEPILTLIP</sequence>
<evidence type="ECO:0000313" key="2">
    <source>
        <dbReference type="RefSeq" id="XP_075104656.1"/>
    </source>
</evidence>
<keyword evidence="1" id="KW-1185">Reference proteome</keyword>